<dbReference type="VEuPathDB" id="FungiDB:ASPTUDRAFT_186205"/>
<sequence>MDTNAEGKFFSRPWVQKSKGKCSLSFRPDIVLVHDLDGLEFACEEGTGQPVSWFEDILISDSPDAHILSFCPSPDAIAISLFTGYGFRAQAWELLGLIQREREDKHRTESEIIFHAFGVEASLLNRFIINLGPKASKFKSIRHQTSFIGFFEVEALKKKITTTLSHVTTALEEIHSSFSSVAWRYKTATSKKVVAFRAERATEEVLDEWQILSSRIRRLTIDFPVDTQKLSDAHNARDARNLILSRFAPLHDLSLIPSTYSSQILKVLGTKESYLSWRDNGNSELLYVYGGEMTATAPLRGLPVGEAVVTVYSSFGEVPYFKRAMSTVLEVLIYRILATVVPAFEVIQPILDSFGQMPNHTLEKLWILVKSLWLCPDIKSVFYVFEGIDMCEDKMTDQLEALVALTHARSLSCKVLATSQTLNNATSGKAAVINLSLLMLQRQNL</sequence>
<evidence type="ECO:0000313" key="2">
    <source>
        <dbReference type="Proteomes" id="UP000184304"/>
    </source>
</evidence>
<organism evidence="1 2">
    <name type="scientific">Aspergillus tubingensis (strain CBS 134.48)</name>
    <dbReference type="NCBI Taxonomy" id="767770"/>
    <lineage>
        <taxon>Eukaryota</taxon>
        <taxon>Fungi</taxon>
        <taxon>Dikarya</taxon>
        <taxon>Ascomycota</taxon>
        <taxon>Pezizomycotina</taxon>
        <taxon>Eurotiomycetes</taxon>
        <taxon>Eurotiomycetidae</taxon>
        <taxon>Eurotiales</taxon>
        <taxon>Aspergillaceae</taxon>
        <taxon>Aspergillus</taxon>
        <taxon>Aspergillus subgen. Circumdati</taxon>
    </lineage>
</organism>
<dbReference type="EMBL" id="KV878176">
    <property type="protein sequence ID" value="OJI90361.1"/>
    <property type="molecule type" value="Genomic_DNA"/>
</dbReference>
<dbReference type="STRING" id="767770.A0A1L9NMB5"/>
<accession>A0A1L9NMB5</accession>
<keyword evidence="2" id="KW-1185">Reference proteome</keyword>
<proteinExistence type="predicted"/>
<protein>
    <submittedName>
        <fullName evidence="1">Uncharacterized protein</fullName>
    </submittedName>
</protein>
<dbReference type="OrthoDB" id="4526885at2759"/>
<dbReference type="Proteomes" id="UP000184304">
    <property type="component" value="Unassembled WGS sequence"/>
</dbReference>
<name>A0A1L9NMB5_ASPTC</name>
<evidence type="ECO:0000313" key="1">
    <source>
        <dbReference type="EMBL" id="OJI90361.1"/>
    </source>
</evidence>
<gene>
    <name evidence="1" type="ORF">ASPTUDRAFT_186205</name>
</gene>
<dbReference type="AlphaFoldDB" id="A0A1L9NMB5"/>
<reference evidence="2" key="1">
    <citation type="journal article" date="2017" name="Genome Biol.">
        <title>Comparative genomics reveals high biological diversity and specific adaptations in the industrially and medically important fungal genus Aspergillus.</title>
        <authorList>
            <person name="de Vries R.P."/>
            <person name="Riley R."/>
            <person name="Wiebenga A."/>
            <person name="Aguilar-Osorio G."/>
            <person name="Amillis S."/>
            <person name="Uchima C.A."/>
            <person name="Anderluh G."/>
            <person name="Asadollahi M."/>
            <person name="Askin M."/>
            <person name="Barry K."/>
            <person name="Battaglia E."/>
            <person name="Bayram O."/>
            <person name="Benocci T."/>
            <person name="Braus-Stromeyer S.A."/>
            <person name="Caldana C."/>
            <person name="Canovas D."/>
            <person name="Cerqueira G.C."/>
            <person name="Chen F."/>
            <person name="Chen W."/>
            <person name="Choi C."/>
            <person name="Clum A."/>
            <person name="Dos Santos R.A."/>
            <person name="Damasio A.R."/>
            <person name="Diallinas G."/>
            <person name="Emri T."/>
            <person name="Fekete E."/>
            <person name="Flipphi M."/>
            <person name="Freyberg S."/>
            <person name="Gallo A."/>
            <person name="Gournas C."/>
            <person name="Habgood R."/>
            <person name="Hainaut M."/>
            <person name="Harispe M.L."/>
            <person name="Henrissat B."/>
            <person name="Hilden K.S."/>
            <person name="Hope R."/>
            <person name="Hossain A."/>
            <person name="Karabika E."/>
            <person name="Karaffa L."/>
            <person name="Karanyi Z."/>
            <person name="Krasevec N."/>
            <person name="Kuo A."/>
            <person name="Kusch H."/>
            <person name="LaButti K."/>
            <person name="Lagendijk E.L."/>
            <person name="Lapidus A."/>
            <person name="Levasseur A."/>
            <person name="Lindquist E."/>
            <person name="Lipzen A."/>
            <person name="Logrieco A.F."/>
            <person name="MacCabe A."/>
            <person name="Maekelae M.R."/>
            <person name="Malavazi I."/>
            <person name="Melin P."/>
            <person name="Meyer V."/>
            <person name="Mielnichuk N."/>
            <person name="Miskei M."/>
            <person name="Molnar A.P."/>
            <person name="Mule G."/>
            <person name="Ngan C.Y."/>
            <person name="Orejas M."/>
            <person name="Orosz E."/>
            <person name="Ouedraogo J.P."/>
            <person name="Overkamp K.M."/>
            <person name="Park H.-S."/>
            <person name="Perrone G."/>
            <person name="Piumi F."/>
            <person name="Punt P.J."/>
            <person name="Ram A.F."/>
            <person name="Ramon A."/>
            <person name="Rauscher S."/>
            <person name="Record E."/>
            <person name="Riano-Pachon D.M."/>
            <person name="Robert V."/>
            <person name="Roehrig J."/>
            <person name="Ruller R."/>
            <person name="Salamov A."/>
            <person name="Salih N.S."/>
            <person name="Samson R.A."/>
            <person name="Sandor E."/>
            <person name="Sanguinetti M."/>
            <person name="Schuetze T."/>
            <person name="Sepcic K."/>
            <person name="Shelest E."/>
            <person name="Sherlock G."/>
            <person name="Sophianopoulou V."/>
            <person name="Squina F.M."/>
            <person name="Sun H."/>
            <person name="Susca A."/>
            <person name="Todd R.B."/>
            <person name="Tsang A."/>
            <person name="Unkles S.E."/>
            <person name="van de Wiele N."/>
            <person name="van Rossen-Uffink D."/>
            <person name="Oliveira J.V."/>
            <person name="Vesth T.C."/>
            <person name="Visser J."/>
            <person name="Yu J.-H."/>
            <person name="Zhou M."/>
            <person name="Andersen M.R."/>
            <person name="Archer D.B."/>
            <person name="Baker S.E."/>
            <person name="Benoit I."/>
            <person name="Brakhage A.A."/>
            <person name="Braus G.H."/>
            <person name="Fischer R."/>
            <person name="Frisvad J.C."/>
            <person name="Goldman G.H."/>
            <person name="Houbraken J."/>
            <person name="Oakley B."/>
            <person name="Pocsi I."/>
            <person name="Scazzocchio C."/>
            <person name="Seiboth B."/>
            <person name="vanKuyk P.A."/>
            <person name="Wortman J."/>
            <person name="Dyer P.S."/>
            <person name="Grigoriev I.V."/>
        </authorList>
    </citation>
    <scope>NUCLEOTIDE SEQUENCE [LARGE SCALE GENOMIC DNA]</scope>
    <source>
        <strain evidence="2">CBS 134.48</strain>
    </source>
</reference>